<reference evidence="3 4" key="1">
    <citation type="journal article" date="2019" name="Plant Biotechnol. J.">
        <title>The red bayberry genome and genetic basis of sex determination.</title>
        <authorList>
            <person name="Jia H.M."/>
            <person name="Jia H.J."/>
            <person name="Cai Q.L."/>
            <person name="Wang Y."/>
            <person name="Zhao H.B."/>
            <person name="Yang W.F."/>
            <person name="Wang G.Y."/>
            <person name="Li Y.H."/>
            <person name="Zhan D.L."/>
            <person name="Shen Y.T."/>
            <person name="Niu Q.F."/>
            <person name="Chang L."/>
            <person name="Qiu J."/>
            <person name="Zhao L."/>
            <person name="Xie H.B."/>
            <person name="Fu W.Y."/>
            <person name="Jin J."/>
            <person name="Li X.W."/>
            <person name="Jiao Y."/>
            <person name="Zhou C.C."/>
            <person name="Tu T."/>
            <person name="Chai C.Y."/>
            <person name="Gao J.L."/>
            <person name="Fan L.J."/>
            <person name="van de Weg E."/>
            <person name="Wang J.Y."/>
            <person name="Gao Z.S."/>
        </authorList>
    </citation>
    <scope>NUCLEOTIDE SEQUENCE [LARGE SCALE GENOMIC DNA]</scope>
    <source>
        <tissue evidence="3">Leaves</tissue>
    </source>
</reference>
<evidence type="ECO:0000256" key="1">
    <source>
        <dbReference type="SAM" id="Phobius"/>
    </source>
</evidence>
<dbReference type="Pfam" id="PF25829">
    <property type="entry name" value="DUF7953"/>
    <property type="match status" value="1"/>
</dbReference>
<name>A0A6A1WF91_9ROSI</name>
<dbReference type="OrthoDB" id="2014701at2759"/>
<dbReference type="EMBL" id="RXIC02000020">
    <property type="protein sequence ID" value="KAB1223969.1"/>
    <property type="molecule type" value="Genomic_DNA"/>
</dbReference>
<sequence length="204" mass="23716">MEIFKTHEWLPNAKPAVYFRCKEENKTALPDVKKANVLYHFKGEESWQPLTELPSNKCKRCGFYEEDRFKSDDVFEEWEFCASDFTVPDGEYIRTKDNEFNATFSCVECVPFANGIWEVFWETKSLVSLRYSHSASGTHDGRKGLHVALIILISVVLSTVLIVAVGYAYKYWQKKKREQEQARFLKLFEDGDDIEDELGLDSII</sequence>
<dbReference type="AlphaFoldDB" id="A0A6A1WF91"/>
<organism evidence="3 4">
    <name type="scientific">Morella rubra</name>
    <name type="common">Chinese bayberry</name>
    <dbReference type="NCBI Taxonomy" id="262757"/>
    <lineage>
        <taxon>Eukaryota</taxon>
        <taxon>Viridiplantae</taxon>
        <taxon>Streptophyta</taxon>
        <taxon>Embryophyta</taxon>
        <taxon>Tracheophyta</taxon>
        <taxon>Spermatophyta</taxon>
        <taxon>Magnoliopsida</taxon>
        <taxon>eudicotyledons</taxon>
        <taxon>Gunneridae</taxon>
        <taxon>Pentapetalae</taxon>
        <taxon>rosids</taxon>
        <taxon>fabids</taxon>
        <taxon>Fagales</taxon>
        <taxon>Myricaceae</taxon>
        <taxon>Morella</taxon>
    </lineage>
</organism>
<accession>A0A6A1WF91</accession>
<keyword evidence="1" id="KW-0812">Transmembrane</keyword>
<dbReference type="Proteomes" id="UP000516437">
    <property type="component" value="Chromosome 2"/>
</dbReference>
<proteinExistence type="predicted"/>
<comment type="caution">
    <text evidence="3">The sequence shown here is derived from an EMBL/GenBank/DDBJ whole genome shotgun (WGS) entry which is preliminary data.</text>
</comment>
<gene>
    <name evidence="3" type="ORF">CJ030_MR2G026918</name>
</gene>
<dbReference type="InterPro" id="IPR057713">
    <property type="entry name" value="DUF7953"/>
</dbReference>
<evidence type="ECO:0000313" key="3">
    <source>
        <dbReference type="EMBL" id="KAB1223969.1"/>
    </source>
</evidence>
<keyword evidence="4" id="KW-1185">Reference proteome</keyword>
<dbReference type="PANTHER" id="PTHR33780:SF3">
    <property type="entry name" value="EXPRESSED PROTEIN"/>
    <property type="match status" value="1"/>
</dbReference>
<evidence type="ECO:0000259" key="2">
    <source>
        <dbReference type="Pfam" id="PF25829"/>
    </source>
</evidence>
<feature type="transmembrane region" description="Helical" evidence="1">
    <location>
        <begin position="145"/>
        <end position="169"/>
    </location>
</feature>
<protein>
    <recommendedName>
        <fullName evidence="2">DUF7953 domain-containing protein</fullName>
    </recommendedName>
</protein>
<dbReference type="PANTHER" id="PTHR33780">
    <property type="entry name" value="EXPRESSED PROTEIN"/>
    <property type="match status" value="1"/>
</dbReference>
<keyword evidence="1" id="KW-0472">Membrane</keyword>
<feature type="domain" description="DUF7953" evidence="2">
    <location>
        <begin position="1"/>
        <end position="106"/>
    </location>
</feature>
<evidence type="ECO:0000313" key="4">
    <source>
        <dbReference type="Proteomes" id="UP000516437"/>
    </source>
</evidence>
<keyword evidence="1" id="KW-1133">Transmembrane helix</keyword>